<reference evidence="10" key="2">
    <citation type="submission" date="2022-06" db="EMBL/GenBank/DDBJ databases">
        <title>Thermospira aquatica gen. nov., sp. nov.</title>
        <authorList>
            <person name="Ben Ali Gam Z."/>
            <person name="Labat M."/>
        </authorList>
    </citation>
    <scope>NUCLEOTIDE SEQUENCE</scope>
    <source>
        <strain evidence="10">F1F22</strain>
    </source>
</reference>
<evidence type="ECO:0000256" key="8">
    <source>
        <dbReference type="RuleBase" id="RU000673"/>
    </source>
</evidence>
<evidence type="ECO:0000256" key="3">
    <source>
        <dbReference type="ARBA" id="ARBA00022801"/>
    </source>
</evidence>
<dbReference type="GO" id="GO:0072344">
    <property type="term" value="P:rescue of stalled ribosome"/>
    <property type="evidence" value="ECO:0007669"/>
    <property type="project" value="UniProtKB-UniRule"/>
</dbReference>
<reference evidence="10" key="1">
    <citation type="submission" date="2021-04" db="EMBL/GenBank/DDBJ databases">
        <authorList>
            <person name="Postec A."/>
        </authorList>
    </citation>
    <scope>NUCLEOTIDE SEQUENCE</scope>
    <source>
        <strain evidence="10">F1F22</strain>
    </source>
</reference>
<dbReference type="GO" id="GO:0005737">
    <property type="term" value="C:cytoplasm"/>
    <property type="evidence" value="ECO:0007669"/>
    <property type="project" value="UniProtKB-SubCell"/>
</dbReference>
<dbReference type="PANTHER" id="PTHR17224">
    <property type="entry name" value="PEPTIDYL-TRNA HYDROLASE"/>
    <property type="match status" value="1"/>
</dbReference>
<dbReference type="HAMAP" id="MF_00083">
    <property type="entry name" value="Pept_tRNA_hydro_bact"/>
    <property type="match status" value="1"/>
</dbReference>
<feature type="site" description="Discriminates between blocked and unblocked aminoacyl-tRNA" evidence="7">
    <location>
        <position position="9"/>
    </location>
</feature>
<feature type="active site" description="Proton acceptor" evidence="7">
    <location>
        <position position="19"/>
    </location>
</feature>
<dbReference type="KEGG" id="taqu:KDW03_12150"/>
<dbReference type="CDD" id="cd00462">
    <property type="entry name" value="PTH"/>
    <property type="match status" value="1"/>
</dbReference>
<name>A0AAX3BD86_9SPIR</name>
<evidence type="ECO:0000313" key="11">
    <source>
        <dbReference type="Proteomes" id="UP001056539"/>
    </source>
</evidence>
<evidence type="ECO:0000256" key="1">
    <source>
        <dbReference type="ARBA" id="ARBA00013260"/>
    </source>
</evidence>
<dbReference type="RefSeq" id="WP_271435345.1">
    <property type="nucleotide sequence ID" value="NZ_CP073355.1"/>
</dbReference>
<organism evidence="10 11">
    <name type="scientific">Thermospira aquatica</name>
    <dbReference type="NCBI Taxonomy" id="2828656"/>
    <lineage>
        <taxon>Bacteria</taxon>
        <taxon>Pseudomonadati</taxon>
        <taxon>Spirochaetota</taxon>
        <taxon>Spirochaetia</taxon>
        <taxon>Brevinematales</taxon>
        <taxon>Thermospiraceae</taxon>
        <taxon>Thermospira</taxon>
    </lineage>
</organism>
<dbReference type="Pfam" id="PF01195">
    <property type="entry name" value="Pept_tRNA_hydro"/>
    <property type="match status" value="1"/>
</dbReference>
<protein>
    <recommendedName>
        <fullName evidence="6 7">Peptidyl-tRNA hydrolase</fullName>
        <shortName evidence="7">Pth</shortName>
        <ecNumber evidence="1 7">3.1.1.29</ecNumber>
    </recommendedName>
</protein>
<dbReference type="InterPro" id="IPR018171">
    <property type="entry name" value="Pept_tRNA_hydro_CS"/>
</dbReference>
<evidence type="ECO:0000256" key="4">
    <source>
        <dbReference type="ARBA" id="ARBA00022884"/>
    </source>
</evidence>
<dbReference type="Gene3D" id="3.40.50.1470">
    <property type="entry name" value="Peptidyl-tRNA hydrolase"/>
    <property type="match status" value="1"/>
</dbReference>
<dbReference type="GO" id="GO:0006515">
    <property type="term" value="P:protein quality control for misfolded or incompletely synthesized proteins"/>
    <property type="evidence" value="ECO:0007669"/>
    <property type="project" value="UniProtKB-UniRule"/>
</dbReference>
<comment type="similarity">
    <text evidence="5 7 9">Belongs to the PTH family.</text>
</comment>
<feature type="binding site" evidence="7">
    <location>
        <position position="66"/>
    </location>
    <ligand>
        <name>tRNA</name>
        <dbReference type="ChEBI" id="CHEBI:17843"/>
    </ligand>
</feature>
<evidence type="ECO:0000256" key="5">
    <source>
        <dbReference type="ARBA" id="ARBA00038063"/>
    </source>
</evidence>
<feature type="binding site" evidence="7">
    <location>
        <position position="14"/>
    </location>
    <ligand>
        <name>tRNA</name>
        <dbReference type="ChEBI" id="CHEBI:17843"/>
    </ligand>
</feature>
<dbReference type="AlphaFoldDB" id="A0AAX3BD86"/>
<accession>A0AAX3BD86</accession>
<comment type="function">
    <text evidence="7">Catalyzes the release of premature peptidyl moieties from peptidyl-tRNA molecules trapped in stalled 50S ribosomal subunits, and thus maintains levels of free tRNAs and 50S ribosomes.</text>
</comment>
<comment type="subcellular location">
    <subcellularLocation>
        <location evidence="7">Cytoplasm</location>
    </subcellularLocation>
</comment>
<evidence type="ECO:0000256" key="2">
    <source>
        <dbReference type="ARBA" id="ARBA00022555"/>
    </source>
</evidence>
<dbReference type="InterPro" id="IPR001328">
    <property type="entry name" value="Pept_tRNA_hydro"/>
</dbReference>
<feature type="binding site" evidence="7">
    <location>
        <position position="112"/>
    </location>
    <ligand>
        <name>tRNA</name>
        <dbReference type="ChEBI" id="CHEBI:17843"/>
    </ligand>
</feature>
<dbReference type="PROSITE" id="PS01196">
    <property type="entry name" value="PEPT_TRNA_HYDROL_2"/>
    <property type="match status" value="1"/>
</dbReference>
<comment type="function">
    <text evidence="7">Hydrolyzes ribosome-free peptidyl-tRNAs (with 1 or more amino acids incorporated), which drop off the ribosome during protein synthesis, or as a result of ribosome stalling.</text>
</comment>
<evidence type="ECO:0000256" key="9">
    <source>
        <dbReference type="RuleBase" id="RU004320"/>
    </source>
</evidence>
<dbReference type="Proteomes" id="UP001056539">
    <property type="component" value="Chromosome"/>
</dbReference>
<keyword evidence="3 7" id="KW-0378">Hydrolase</keyword>
<proteinExistence type="inferred from homology"/>
<dbReference type="InterPro" id="IPR036416">
    <property type="entry name" value="Pept_tRNA_hydro_sf"/>
</dbReference>
<sequence length="186" mass="20927">MKLVVGLGNPGEEYEKTRHNLGFMVLDRLAARYDAVIDLKKKKSLVARVKIDKERVMLLKPQTFVNLSGEAVLYMASFLRIMPENIIVVCDDLNLPLGKIRIRGYGSSGGHNGIKSLIQFLKSDNFPRVRIGIGAPPEGKRMEEYVLEPFTDEEMEILNPVIDRACDAIEMIVMGRLEEAMSQFNG</sequence>
<keyword evidence="2 7" id="KW-0820">tRNA-binding</keyword>
<evidence type="ECO:0000256" key="6">
    <source>
        <dbReference type="ARBA" id="ARBA00050038"/>
    </source>
</evidence>
<dbReference type="NCBIfam" id="TIGR00447">
    <property type="entry name" value="pth"/>
    <property type="match status" value="1"/>
</dbReference>
<gene>
    <name evidence="7 10" type="primary">pth</name>
    <name evidence="10" type="ORF">KDW03_12150</name>
</gene>
<evidence type="ECO:0000256" key="7">
    <source>
        <dbReference type="HAMAP-Rule" id="MF_00083"/>
    </source>
</evidence>
<feature type="site" description="Stabilizes the basic form of H active site to accept a proton" evidence="7">
    <location>
        <position position="91"/>
    </location>
</feature>
<dbReference type="PANTHER" id="PTHR17224:SF1">
    <property type="entry name" value="PEPTIDYL-TRNA HYDROLASE"/>
    <property type="match status" value="1"/>
</dbReference>
<keyword evidence="11" id="KW-1185">Reference proteome</keyword>
<evidence type="ECO:0000313" key="10">
    <source>
        <dbReference type="EMBL" id="URA10212.1"/>
    </source>
</evidence>
<keyword evidence="7" id="KW-0963">Cytoplasm</keyword>
<dbReference type="EMBL" id="CP073355">
    <property type="protein sequence ID" value="URA10212.1"/>
    <property type="molecule type" value="Genomic_DNA"/>
</dbReference>
<dbReference type="SUPFAM" id="SSF53178">
    <property type="entry name" value="Peptidyl-tRNA hydrolase-like"/>
    <property type="match status" value="1"/>
</dbReference>
<dbReference type="GO" id="GO:0004045">
    <property type="term" value="F:peptidyl-tRNA hydrolase activity"/>
    <property type="evidence" value="ECO:0007669"/>
    <property type="project" value="UniProtKB-UniRule"/>
</dbReference>
<comment type="subunit">
    <text evidence="7">Monomer.</text>
</comment>
<comment type="catalytic activity">
    <reaction evidence="7 8">
        <text>an N-acyl-L-alpha-aminoacyl-tRNA + H2O = an N-acyl-L-amino acid + a tRNA + H(+)</text>
        <dbReference type="Rhea" id="RHEA:54448"/>
        <dbReference type="Rhea" id="RHEA-COMP:10123"/>
        <dbReference type="Rhea" id="RHEA-COMP:13883"/>
        <dbReference type="ChEBI" id="CHEBI:15377"/>
        <dbReference type="ChEBI" id="CHEBI:15378"/>
        <dbReference type="ChEBI" id="CHEBI:59874"/>
        <dbReference type="ChEBI" id="CHEBI:78442"/>
        <dbReference type="ChEBI" id="CHEBI:138191"/>
        <dbReference type="EC" id="3.1.1.29"/>
    </reaction>
</comment>
<dbReference type="EC" id="3.1.1.29" evidence="1 7"/>
<feature type="binding site" evidence="7">
    <location>
        <position position="64"/>
    </location>
    <ligand>
        <name>tRNA</name>
        <dbReference type="ChEBI" id="CHEBI:17843"/>
    </ligand>
</feature>
<dbReference type="FunFam" id="3.40.50.1470:FF:000001">
    <property type="entry name" value="Peptidyl-tRNA hydrolase"/>
    <property type="match status" value="1"/>
</dbReference>
<keyword evidence="4 7" id="KW-0694">RNA-binding</keyword>
<dbReference type="PROSITE" id="PS01195">
    <property type="entry name" value="PEPT_TRNA_HYDROL_1"/>
    <property type="match status" value="1"/>
</dbReference>
<dbReference type="GO" id="GO:0000049">
    <property type="term" value="F:tRNA binding"/>
    <property type="evidence" value="ECO:0007669"/>
    <property type="project" value="UniProtKB-UniRule"/>
</dbReference>